<dbReference type="EMBL" id="JAJGNP010000005">
    <property type="protein sequence ID" value="MCC4232688.1"/>
    <property type="molecule type" value="Genomic_DNA"/>
</dbReference>
<feature type="transmembrane region" description="Helical" evidence="4">
    <location>
        <begin position="6"/>
        <end position="27"/>
    </location>
</feature>
<dbReference type="SMART" id="SM00028">
    <property type="entry name" value="TPR"/>
    <property type="match status" value="5"/>
</dbReference>
<keyword evidence="4" id="KW-1133">Transmembrane helix</keyword>
<dbReference type="Proteomes" id="UP001198830">
    <property type="component" value="Unassembled WGS sequence"/>
</dbReference>
<dbReference type="InterPro" id="IPR019734">
    <property type="entry name" value="TPR_rpt"/>
</dbReference>
<keyword evidence="4" id="KW-0472">Membrane</keyword>
<dbReference type="PROSITE" id="PS50005">
    <property type="entry name" value="TPR"/>
    <property type="match status" value="2"/>
</dbReference>
<dbReference type="Pfam" id="PF13432">
    <property type="entry name" value="TPR_16"/>
    <property type="match status" value="1"/>
</dbReference>
<keyword evidence="6" id="KW-1185">Reference proteome</keyword>
<feature type="transmembrane region" description="Helical" evidence="4">
    <location>
        <begin position="58"/>
        <end position="79"/>
    </location>
</feature>
<dbReference type="Gene3D" id="1.25.40.10">
    <property type="entry name" value="Tetratricopeptide repeat domain"/>
    <property type="match status" value="1"/>
</dbReference>
<feature type="transmembrane region" description="Helical" evidence="4">
    <location>
        <begin position="85"/>
        <end position="105"/>
    </location>
</feature>
<feature type="transmembrane region" description="Helical" evidence="4">
    <location>
        <begin position="130"/>
        <end position="152"/>
    </location>
</feature>
<evidence type="ECO:0000313" key="5">
    <source>
        <dbReference type="EMBL" id="MCC4232688.1"/>
    </source>
</evidence>
<evidence type="ECO:0000256" key="3">
    <source>
        <dbReference type="PROSITE-ProRule" id="PRU00339"/>
    </source>
</evidence>
<organism evidence="5 6">
    <name type="scientific">Sphingobium soli</name>
    <dbReference type="NCBI Taxonomy" id="1591116"/>
    <lineage>
        <taxon>Bacteria</taxon>
        <taxon>Pseudomonadati</taxon>
        <taxon>Pseudomonadota</taxon>
        <taxon>Alphaproteobacteria</taxon>
        <taxon>Sphingomonadales</taxon>
        <taxon>Sphingomonadaceae</taxon>
        <taxon>Sphingobium</taxon>
    </lineage>
</organism>
<dbReference type="PROSITE" id="PS50293">
    <property type="entry name" value="TPR_REGION"/>
    <property type="match status" value="1"/>
</dbReference>
<keyword evidence="1" id="KW-0677">Repeat</keyword>
<keyword evidence="4" id="KW-0812">Transmembrane</keyword>
<gene>
    <name evidence="5" type="ORF">LL253_08285</name>
</gene>
<protein>
    <submittedName>
        <fullName evidence="5">Tetratricopeptide repeat protein</fullName>
    </submittedName>
</protein>
<evidence type="ECO:0000256" key="1">
    <source>
        <dbReference type="ARBA" id="ARBA00022737"/>
    </source>
</evidence>
<comment type="caution">
    <text evidence="5">The sequence shown here is derived from an EMBL/GenBank/DDBJ whole genome shotgun (WGS) entry which is preliminary data.</text>
</comment>
<evidence type="ECO:0000256" key="4">
    <source>
        <dbReference type="SAM" id="Phobius"/>
    </source>
</evidence>
<name>A0ABS8H3M2_9SPHN</name>
<dbReference type="PANTHER" id="PTHR44858:SF1">
    <property type="entry name" value="UDP-N-ACETYLGLUCOSAMINE--PEPTIDE N-ACETYLGLUCOSAMINYLTRANSFERASE SPINDLY-RELATED"/>
    <property type="match status" value="1"/>
</dbReference>
<accession>A0ABS8H3M2</accession>
<sequence length="397" mass="44218">MFDDVSVRVWILFAIAIAAYGPALYIFRYLTDTPLRRDITSDPKDYGWRSVAQFRRNFFILAGLISLSLFIFTPTADAFARSPSFWPLLIVLMGLWAASTIVSAFRKGRIQPIVRGVDWTFERKSQPKRFWAALLWNGTLGGLCISMGAIGVRDAPVQQEREKCHNYQDRFSAVEAIEACNALLKGANGRAQRSDILLARGNGHYDQKNYILAERDYAASANLDPESSAVWCNLGLVSTKLGNRSASIRHYGQAIKKDNKNGEAFLNRGLLFLDDGELDRAIADFTEAANLEPENATALANRGIAYVWKRDTQKALVDFQKVDAIDRSNVIVLHGRALLSLHGGNPHAAIEQLSAAIGHDPDDLWALRLRGDIYMNPSVIMLGRRRIRTECSRSTGG</sequence>
<evidence type="ECO:0000313" key="6">
    <source>
        <dbReference type="Proteomes" id="UP001198830"/>
    </source>
</evidence>
<dbReference type="InterPro" id="IPR011990">
    <property type="entry name" value="TPR-like_helical_dom_sf"/>
</dbReference>
<feature type="repeat" description="TPR" evidence="3">
    <location>
        <begin position="228"/>
        <end position="261"/>
    </location>
</feature>
<reference evidence="5 6" key="1">
    <citation type="submission" date="2021-10" db="EMBL/GenBank/DDBJ databases">
        <title>The diversity and Nitrogen Metabolism of Culturable Nitrate-Utilizing Bacteria Within the Oxygen Minimum Zone of the Changjiang (Yangtze River)Estuary.</title>
        <authorList>
            <person name="Zhang D."/>
            <person name="Zheng J."/>
            <person name="Liu S."/>
            <person name="He W."/>
        </authorList>
    </citation>
    <scope>NUCLEOTIDE SEQUENCE [LARGE SCALE GENOMIC DNA]</scope>
    <source>
        <strain evidence="5 6">FXH275-2</strain>
    </source>
</reference>
<dbReference type="PANTHER" id="PTHR44858">
    <property type="entry name" value="TETRATRICOPEPTIDE REPEAT PROTEIN 6"/>
    <property type="match status" value="1"/>
</dbReference>
<keyword evidence="2 3" id="KW-0802">TPR repeat</keyword>
<dbReference type="RefSeq" id="WP_228226882.1">
    <property type="nucleotide sequence ID" value="NZ_JAJGNP010000005.1"/>
</dbReference>
<proteinExistence type="predicted"/>
<dbReference type="SUPFAM" id="SSF48452">
    <property type="entry name" value="TPR-like"/>
    <property type="match status" value="1"/>
</dbReference>
<evidence type="ECO:0000256" key="2">
    <source>
        <dbReference type="ARBA" id="ARBA00022803"/>
    </source>
</evidence>
<feature type="repeat" description="TPR" evidence="3">
    <location>
        <begin position="262"/>
        <end position="295"/>
    </location>
</feature>
<dbReference type="InterPro" id="IPR050498">
    <property type="entry name" value="Ycf3"/>
</dbReference>